<name>U2X3H8_GEOKU</name>
<dbReference type="Gene3D" id="3.40.50.300">
    <property type="entry name" value="P-loop containing nucleotide triphosphate hydrolases"/>
    <property type="match status" value="1"/>
</dbReference>
<dbReference type="InterPro" id="IPR015855">
    <property type="entry name" value="ABC_transpr_MalK-like"/>
</dbReference>
<evidence type="ECO:0000256" key="4">
    <source>
        <dbReference type="ARBA" id="ARBA00022840"/>
    </source>
</evidence>
<keyword evidence="6" id="KW-0472">Membrane</keyword>
<keyword evidence="3" id="KW-0547">Nucleotide-binding</keyword>
<evidence type="ECO:0000259" key="7">
    <source>
        <dbReference type="PROSITE" id="PS50893"/>
    </source>
</evidence>
<sequence>MVFTKMDYDGIEKEERGEKRMAFLELVEVTKSYGGKKSAVENVNVAIESGEFFVLVGPSGCGKSTILRLIAGLEPLTSGYVLIDGQVANDWPPHARRLSMVFQNYALYPHLTVEQNMRIVLQAQKVPKEEQVKRCMEAAELLGLTDVLHRKPRELSGGQRQRVALGRAIVAQTPLCLMDEPLSNLDAKLRAKMRSELRRLQRQLGMTVIYVTHDQTEAMTMADRMMILHDGRPQQIGSPLDVYNSPDNTFVASFIGTPPMNLAEAHVLNHSLLLQNERPIRLRRRSLPKAERVIVGLRPEHIEPAESGEESMAVKVSHVEWLGNETLVTFELAKNLYWTARWNGQWRIRLGEVVPLTFDEQDFLFFDASGKRIGAPSIKREEVWVHQ</sequence>
<dbReference type="SUPFAM" id="SSF50331">
    <property type="entry name" value="MOP-like"/>
    <property type="match status" value="1"/>
</dbReference>
<comment type="caution">
    <text evidence="8">The sequence shown here is derived from an EMBL/GenBank/DDBJ whole genome shotgun (WGS) entry which is preliminary data.</text>
</comment>
<dbReference type="SUPFAM" id="SSF52540">
    <property type="entry name" value="P-loop containing nucleoside triphosphate hydrolases"/>
    <property type="match status" value="1"/>
</dbReference>
<dbReference type="PROSITE" id="PS00211">
    <property type="entry name" value="ABC_TRANSPORTER_1"/>
    <property type="match status" value="1"/>
</dbReference>
<keyword evidence="1" id="KW-0813">Transport</keyword>
<dbReference type="Gene3D" id="2.40.50.140">
    <property type="entry name" value="Nucleic acid-binding proteins"/>
    <property type="match status" value="1"/>
</dbReference>
<dbReference type="InterPro" id="IPR013611">
    <property type="entry name" value="Transp-assoc_OB_typ2"/>
</dbReference>
<dbReference type="SMART" id="SM00382">
    <property type="entry name" value="AAA"/>
    <property type="match status" value="1"/>
</dbReference>
<dbReference type="PANTHER" id="PTHR43875:SF15">
    <property type="entry name" value="TREHALOSE IMPORT ATP-BINDING PROTEIN SUGC"/>
    <property type="match status" value="1"/>
</dbReference>
<dbReference type="InterPro" id="IPR003593">
    <property type="entry name" value="AAA+_ATPase"/>
</dbReference>
<evidence type="ECO:0000313" key="9">
    <source>
        <dbReference type="Proteomes" id="UP000016424"/>
    </source>
</evidence>
<keyword evidence="4" id="KW-0067">ATP-binding</keyword>
<dbReference type="Proteomes" id="UP000016424">
    <property type="component" value="Unassembled WGS sequence"/>
</dbReference>
<dbReference type="GO" id="GO:0016887">
    <property type="term" value="F:ATP hydrolysis activity"/>
    <property type="evidence" value="ECO:0007669"/>
    <property type="project" value="InterPro"/>
</dbReference>
<dbReference type="InterPro" id="IPR017871">
    <property type="entry name" value="ABC_transporter-like_CS"/>
</dbReference>
<feature type="domain" description="ABC transporter" evidence="7">
    <location>
        <begin position="24"/>
        <end position="255"/>
    </location>
</feature>
<dbReference type="PROSITE" id="PS50893">
    <property type="entry name" value="ABC_TRANSPORTER_2"/>
    <property type="match status" value="1"/>
</dbReference>
<dbReference type="FunFam" id="3.40.50.300:FF:000042">
    <property type="entry name" value="Maltose/maltodextrin ABC transporter, ATP-binding protein"/>
    <property type="match status" value="1"/>
</dbReference>
<dbReference type="InterPro" id="IPR027417">
    <property type="entry name" value="P-loop_NTPase"/>
</dbReference>
<dbReference type="GO" id="GO:0140359">
    <property type="term" value="F:ABC-type transporter activity"/>
    <property type="evidence" value="ECO:0007669"/>
    <property type="project" value="InterPro"/>
</dbReference>
<keyword evidence="2" id="KW-1003">Cell membrane</keyword>
<dbReference type="CDD" id="cd03301">
    <property type="entry name" value="ABC_MalK_N"/>
    <property type="match status" value="1"/>
</dbReference>
<dbReference type="GO" id="GO:0055052">
    <property type="term" value="C:ATP-binding cassette (ABC) transporter complex, substrate-binding subunit-containing"/>
    <property type="evidence" value="ECO:0007669"/>
    <property type="project" value="TreeGrafter"/>
</dbReference>
<dbReference type="Gene3D" id="2.40.50.100">
    <property type="match status" value="1"/>
</dbReference>
<keyword evidence="5" id="KW-1278">Translocase</keyword>
<evidence type="ECO:0000256" key="2">
    <source>
        <dbReference type="ARBA" id="ARBA00022475"/>
    </source>
</evidence>
<dbReference type="Pfam" id="PF00005">
    <property type="entry name" value="ABC_tran"/>
    <property type="match status" value="1"/>
</dbReference>
<dbReference type="InterPro" id="IPR008995">
    <property type="entry name" value="Mo/tungstate-bd_C_term_dom"/>
</dbReference>
<dbReference type="InterPro" id="IPR003439">
    <property type="entry name" value="ABC_transporter-like_ATP-bd"/>
</dbReference>
<accession>U2X3H8</accession>
<dbReference type="GO" id="GO:0005524">
    <property type="term" value="F:ATP binding"/>
    <property type="evidence" value="ECO:0007669"/>
    <property type="project" value="UniProtKB-KW"/>
</dbReference>
<dbReference type="PANTHER" id="PTHR43875">
    <property type="entry name" value="MALTODEXTRIN IMPORT ATP-BINDING PROTEIN MSMX"/>
    <property type="match status" value="1"/>
</dbReference>
<evidence type="ECO:0000256" key="1">
    <source>
        <dbReference type="ARBA" id="ARBA00022448"/>
    </source>
</evidence>
<dbReference type="InterPro" id="IPR012340">
    <property type="entry name" value="NA-bd_OB-fold"/>
</dbReference>
<gene>
    <name evidence="8" type="ORF">GBL_1359</name>
</gene>
<organism evidence="8 9">
    <name type="scientific">Geobacillus kaustophilus GBlys</name>
    <dbReference type="NCBI Taxonomy" id="1337888"/>
    <lineage>
        <taxon>Bacteria</taxon>
        <taxon>Bacillati</taxon>
        <taxon>Bacillota</taxon>
        <taxon>Bacilli</taxon>
        <taxon>Bacillales</taxon>
        <taxon>Anoxybacillaceae</taxon>
        <taxon>Geobacillus</taxon>
        <taxon>Geobacillus thermoleovorans group</taxon>
    </lineage>
</organism>
<evidence type="ECO:0000313" key="8">
    <source>
        <dbReference type="EMBL" id="GAD13142.1"/>
    </source>
</evidence>
<dbReference type="InterPro" id="IPR047641">
    <property type="entry name" value="ABC_transpr_MalK/UgpC-like"/>
</dbReference>
<dbReference type="AlphaFoldDB" id="U2X3H8"/>
<evidence type="ECO:0000256" key="6">
    <source>
        <dbReference type="ARBA" id="ARBA00023136"/>
    </source>
</evidence>
<proteinExistence type="predicted"/>
<evidence type="ECO:0000256" key="3">
    <source>
        <dbReference type="ARBA" id="ARBA00022741"/>
    </source>
</evidence>
<reference evidence="9" key="1">
    <citation type="journal article" date="2013" name="Genome">
        <title>Draft Genome Sequence of Geobacillus kaustophilus GBlys, a Lysogenic Strain with Bacteriophage phiOH2.</title>
        <authorList>
            <person name="Doi K."/>
            <person name="Mori K."/>
            <person name="Martono H."/>
            <person name="Nagayoshi Y."/>
            <person name="Fujino Y."/>
            <person name="Tashiro K."/>
            <person name="Kuhara S."/>
            <person name="Ohshima T."/>
        </authorList>
    </citation>
    <scope>NUCLEOTIDE SEQUENCE [LARGE SCALE GENOMIC DNA]</scope>
    <source>
        <strain evidence="9">GBlys</strain>
    </source>
</reference>
<dbReference type="GO" id="GO:0008643">
    <property type="term" value="P:carbohydrate transport"/>
    <property type="evidence" value="ECO:0007669"/>
    <property type="project" value="InterPro"/>
</dbReference>
<dbReference type="Pfam" id="PF08402">
    <property type="entry name" value="TOBE_2"/>
    <property type="match status" value="1"/>
</dbReference>
<evidence type="ECO:0000256" key="5">
    <source>
        <dbReference type="ARBA" id="ARBA00022967"/>
    </source>
</evidence>
<protein>
    <submittedName>
        <fullName evidence="8">ABC transporter</fullName>
    </submittedName>
</protein>
<dbReference type="EMBL" id="BASG01000008">
    <property type="protein sequence ID" value="GAD13142.1"/>
    <property type="molecule type" value="Genomic_DNA"/>
</dbReference>